<organism evidence="2 3">
    <name type="scientific">Nelumbo nucifera</name>
    <name type="common">Sacred lotus</name>
    <dbReference type="NCBI Taxonomy" id="4432"/>
    <lineage>
        <taxon>Eukaryota</taxon>
        <taxon>Viridiplantae</taxon>
        <taxon>Streptophyta</taxon>
        <taxon>Embryophyta</taxon>
        <taxon>Tracheophyta</taxon>
        <taxon>Spermatophyta</taxon>
        <taxon>Magnoliopsida</taxon>
        <taxon>Proteales</taxon>
        <taxon>Nelumbonaceae</taxon>
        <taxon>Nelumbo</taxon>
    </lineage>
</organism>
<dbReference type="InterPro" id="IPR043502">
    <property type="entry name" value="DNA/RNA_pol_sf"/>
</dbReference>
<protein>
    <submittedName>
        <fullName evidence="3">Uncharacterized protein LOC109115093</fullName>
    </submittedName>
</protein>
<sequence>MDVNNAFLLGELDCEIYMEQPKGFESQNHPNYVCKLRKVLHALKQAPRAWYGKIAEFLVRSGFSITSADSSLFIKTQNSKISIVLVYVDDLIIAGDDERDNQRIKENLSIRFQMKELGELRHFLALELEKVKDGMFLYQHKYTKDLLEKYGMVDYKPISKPIDLNAKLHADEGEELKEPTMYRQLVGNLIYLTMTCPDITFAVGVMSRFMQNPKKPHLQTVRRILRYVKGTADFGILYEKKEECQVSGFCDGDYAGDLTTRRSTSGYIFKLGSRAISWCSKRQPTVSLSTEMATQESTWLSQLLRDMHQQIDKPISLYCDNLSAIVSGIPCKDKTC</sequence>
<proteinExistence type="predicted"/>
<gene>
    <name evidence="3" type="primary">LOC109115093</name>
</gene>
<evidence type="ECO:0000259" key="1">
    <source>
        <dbReference type="Pfam" id="PF07727"/>
    </source>
</evidence>
<dbReference type="GeneID" id="109115093"/>
<dbReference type="InterPro" id="IPR013103">
    <property type="entry name" value="RVT_2"/>
</dbReference>
<name>A0A1U8Q8E7_NELNU</name>
<dbReference type="OMA" id="KEHWIAR"/>
<dbReference type="RefSeq" id="XP_019054316.1">
    <property type="nucleotide sequence ID" value="XM_019198771.1"/>
</dbReference>
<evidence type="ECO:0000313" key="3">
    <source>
        <dbReference type="RefSeq" id="XP_019054316.1"/>
    </source>
</evidence>
<dbReference type="AlphaFoldDB" id="A0A1U8Q8E7"/>
<evidence type="ECO:0000313" key="2">
    <source>
        <dbReference type="Proteomes" id="UP000189703"/>
    </source>
</evidence>
<accession>A0A1U8Q8E7</accession>
<reference evidence="3" key="1">
    <citation type="submission" date="2025-08" db="UniProtKB">
        <authorList>
            <consortium name="RefSeq"/>
        </authorList>
    </citation>
    <scope>IDENTIFICATION</scope>
</reference>
<dbReference type="CDD" id="cd09272">
    <property type="entry name" value="RNase_HI_RT_Ty1"/>
    <property type="match status" value="1"/>
</dbReference>
<dbReference type="Proteomes" id="UP000189703">
    <property type="component" value="Unplaced"/>
</dbReference>
<dbReference type="SUPFAM" id="SSF56672">
    <property type="entry name" value="DNA/RNA polymerases"/>
    <property type="match status" value="1"/>
</dbReference>
<dbReference type="PANTHER" id="PTHR11439:SF475">
    <property type="entry name" value="CYSTEINE-RICH RLK (RECEPTOR-LIKE PROTEIN KINASE) 8"/>
    <property type="match status" value="1"/>
</dbReference>
<dbReference type="KEGG" id="nnu:109115093"/>
<dbReference type="PANTHER" id="PTHR11439">
    <property type="entry name" value="GAG-POL-RELATED RETROTRANSPOSON"/>
    <property type="match status" value="1"/>
</dbReference>
<feature type="domain" description="Reverse transcriptase Ty1/copia-type" evidence="1">
    <location>
        <begin position="1"/>
        <end position="162"/>
    </location>
</feature>
<dbReference type="InParanoid" id="A0A1U8Q8E7"/>
<dbReference type="OrthoDB" id="414945at2759"/>
<dbReference type="STRING" id="4432.A0A1U8Q8E7"/>
<keyword evidence="2" id="KW-1185">Reference proteome</keyword>
<dbReference type="Pfam" id="PF07727">
    <property type="entry name" value="RVT_2"/>
    <property type="match status" value="1"/>
</dbReference>